<evidence type="ECO:0000259" key="1">
    <source>
        <dbReference type="Pfam" id="PF12680"/>
    </source>
</evidence>
<dbReference type="InterPro" id="IPR037401">
    <property type="entry name" value="SnoaL-like"/>
</dbReference>
<dbReference type="InterPro" id="IPR032710">
    <property type="entry name" value="NTF2-like_dom_sf"/>
</dbReference>
<dbReference type="Gene3D" id="3.10.450.50">
    <property type="match status" value="1"/>
</dbReference>
<dbReference type="SUPFAM" id="SSF54427">
    <property type="entry name" value="NTF2-like"/>
    <property type="match status" value="1"/>
</dbReference>
<organism evidence="2 3">
    <name type="scientific">Saccharibacillus brassicae</name>
    <dbReference type="NCBI Taxonomy" id="2583377"/>
    <lineage>
        <taxon>Bacteria</taxon>
        <taxon>Bacillati</taxon>
        <taxon>Bacillota</taxon>
        <taxon>Bacilli</taxon>
        <taxon>Bacillales</taxon>
        <taxon>Paenibacillaceae</taxon>
        <taxon>Saccharibacillus</taxon>
    </lineage>
</organism>
<dbReference type="PIRSF" id="PIRSF030561">
    <property type="entry name" value="UCP030561"/>
    <property type="match status" value="1"/>
</dbReference>
<proteinExistence type="predicted"/>
<protein>
    <recommendedName>
        <fullName evidence="1">SnoaL-like domain-containing protein</fullName>
    </recommendedName>
</protein>
<evidence type="ECO:0000313" key="2">
    <source>
        <dbReference type="EMBL" id="QDH20988.1"/>
    </source>
</evidence>
<feature type="domain" description="SnoaL-like" evidence="1">
    <location>
        <begin position="29"/>
        <end position="126"/>
    </location>
</feature>
<dbReference type="KEGG" id="saca:FFV09_09075"/>
<dbReference type="OrthoDB" id="9797498at2"/>
<dbReference type="Pfam" id="PF12680">
    <property type="entry name" value="SnoaL_2"/>
    <property type="match status" value="1"/>
</dbReference>
<keyword evidence="3" id="KW-1185">Reference proteome</keyword>
<name>A0A4Y6UWT2_SACBS</name>
<dbReference type="Proteomes" id="UP000316968">
    <property type="component" value="Chromosome"/>
</dbReference>
<dbReference type="InterPro" id="IPR008317">
    <property type="entry name" value="UCP030561"/>
</dbReference>
<sequence>MEKHDHIPAAERKKNMTESRFETAEELAQRQLDCYNAHDLEGFLDVYAEDAKLYVLPGGTLIAEGREQMRERYRTRFELDKVQAKLVNRMVLGSRVIDHEHVTRAGSDAVTQAAAIYDTHSGRITAAWFVSE</sequence>
<dbReference type="AlphaFoldDB" id="A0A4Y6UWT2"/>
<accession>A0A4Y6UWT2</accession>
<gene>
    <name evidence="2" type="ORF">FFV09_09075</name>
</gene>
<evidence type="ECO:0000313" key="3">
    <source>
        <dbReference type="Proteomes" id="UP000316968"/>
    </source>
</evidence>
<reference evidence="2 3" key="1">
    <citation type="submission" date="2019-06" db="EMBL/GenBank/DDBJ databases">
        <title>Saccharibacillus brassicae sp. nov., an endophytic bacterium isolated from Chinese cabbage seeds (Brassica pekinensis).</title>
        <authorList>
            <person name="Jiang L."/>
            <person name="Lee J."/>
            <person name="Kim S.W."/>
        </authorList>
    </citation>
    <scope>NUCLEOTIDE SEQUENCE [LARGE SCALE GENOMIC DNA]</scope>
    <source>
        <strain evidence="3">KCTC 43072 / ATSA2</strain>
    </source>
</reference>
<dbReference type="EMBL" id="CP041217">
    <property type="protein sequence ID" value="QDH20988.1"/>
    <property type="molecule type" value="Genomic_DNA"/>
</dbReference>